<name>A0ACC2HPB7_9PLEO</name>
<keyword evidence="2" id="KW-1185">Reference proteome</keyword>
<protein>
    <submittedName>
        <fullName evidence="1">Uncharacterized protein</fullName>
    </submittedName>
</protein>
<dbReference type="Proteomes" id="UP001153331">
    <property type="component" value="Unassembled WGS sequence"/>
</dbReference>
<sequence>MRSTKLRRKPGRSRDPSRDRAQDQVEYGGDPIYTDRERSRSRGARGRRRRGSSSSSDNRRGSRSRSKSRARAVAETAAVAGVAGLAAHEAAKRRDRKKAEKERDRRHEDESAYSQGSYSPGRPYSPDRYSPGQSTARPNDGRYFPETNYFPPPPTAAVDGNLPNAPYPPYNPADYPPRNDYGPPPAVGGYVHEDMNPGNPYVRPEQNHYYQARRGDENVSAPAPNNSGIEHVTPISTRGGFQPTDASGNFTDGASGLNNRDESPALAPSPVSTREKGVTFDLNPQEQEISPNPSPERTNENRDRHRERRHDSDSDDERRGPDRDGDHHRRRHADERSNGSQGSGRDRKRHRHAESPGSDTDSTIELPPRFDEKGRRKDDDPAADKLEKVLQSLFR</sequence>
<evidence type="ECO:0000313" key="1">
    <source>
        <dbReference type="EMBL" id="KAJ8104568.1"/>
    </source>
</evidence>
<dbReference type="EMBL" id="JAPHNI010001932">
    <property type="protein sequence ID" value="KAJ8104568.1"/>
    <property type="molecule type" value="Genomic_DNA"/>
</dbReference>
<reference evidence="1" key="1">
    <citation type="submission" date="2022-11" db="EMBL/GenBank/DDBJ databases">
        <title>Genome Sequence of Boeremia exigua.</title>
        <authorList>
            <person name="Buettner E."/>
        </authorList>
    </citation>
    <scope>NUCLEOTIDE SEQUENCE</scope>
    <source>
        <strain evidence="1">CU02</strain>
    </source>
</reference>
<organism evidence="1 2">
    <name type="scientific">Boeremia exigua</name>
    <dbReference type="NCBI Taxonomy" id="749465"/>
    <lineage>
        <taxon>Eukaryota</taxon>
        <taxon>Fungi</taxon>
        <taxon>Dikarya</taxon>
        <taxon>Ascomycota</taxon>
        <taxon>Pezizomycotina</taxon>
        <taxon>Dothideomycetes</taxon>
        <taxon>Pleosporomycetidae</taxon>
        <taxon>Pleosporales</taxon>
        <taxon>Pleosporineae</taxon>
        <taxon>Didymellaceae</taxon>
        <taxon>Boeremia</taxon>
    </lineage>
</organism>
<evidence type="ECO:0000313" key="2">
    <source>
        <dbReference type="Proteomes" id="UP001153331"/>
    </source>
</evidence>
<accession>A0ACC2HPB7</accession>
<proteinExistence type="predicted"/>
<gene>
    <name evidence="1" type="ORF">OPT61_g10689</name>
</gene>
<comment type="caution">
    <text evidence="1">The sequence shown here is derived from an EMBL/GenBank/DDBJ whole genome shotgun (WGS) entry which is preliminary data.</text>
</comment>